<evidence type="ECO:0000313" key="5">
    <source>
        <dbReference type="EMBL" id="OIJ14722.1"/>
    </source>
</evidence>
<dbReference type="Pfam" id="PF00005">
    <property type="entry name" value="ABC_tran"/>
    <property type="match status" value="1"/>
</dbReference>
<dbReference type="InterPro" id="IPR003439">
    <property type="entry name" value="ABC_transporter-like_ATP-bd"/>
</dbReference>
<dbReference type="SMART" id="SM00382">
    <property type="entry name" value="AAA"/>
    <property type="match status" value="1"/>
</dbReference>
<dbReference type="PANTHER" id="PTHR42939">
    <property type="entry name" value="ABC TRANSPORTER ATP-BINDING PROTEIN ALBC-RELATED"/>
    <property type="match status" value="1"/>
</dbReference>
<dbReference type="PROSITE" id="PS00211">
    <property type="entry name" value="ABC_TRANSPORTER_1"/>
    <property type="match status" value="1"/>
</dbReference>
<organism evidence="5 7">
    <name type="scientific">Anaerobacillus isosaccharinicus</name>
    <dbReference type="NCBI Taxonomy" id="1532552"/>
    <lineage>
        <taxon>Bacteria</taxon>
        <taxon>Bacillati</taxon>
        <taxon>Bacillota</taxon>
        <taxon>Bacilli</taxon>
        <taxon>Bacillales</taxon>
        <taxon>Bacillaceae</taxon>
        <taxon>Anaerobacillus</taxon>
    </lineage>
</organism>
<dbReference type="InterPro" id="IPR017871">
    <property type="entry name" value="ABC_transporter-like_CS"/>
</dbReference>
<dbReference type="EMBL" id="CP063356">
    <property type="protein sequence ID" value="QOY35431.1"/>
    <property type="molecule type" value="Genomic_DNA"/>
</dbReference>
<dbReference type="GO" id="GO:0016887">
    <property type="term" value="F:ATP hydrolysis activity"/>
    <property type="evidence" value="ECO:0007669"/>
    <property type="project" value="InterPro"/>
</dbReference>
<dbReference type="Gene3D" id="3.40.50.300">
    <property type="entry name" value="P-loop containing nucleotide triphosphate hydrolases"/>
    <property type="match status" value="1"/>
</dbReference>
<dbReference type="KEGG" id="aia:AWH56_022535"/>
<protein>
    <submittedName>
        <fullName evidence="6">ABC transporter ATP-binding protein</fullName>
    </submittedName>
</protein>
<reference evidence="6" key="4">
    <citation type="submission" date="2020-10" db="EMBL/GenBank/DDBJ databases">
        <authorList>
            <person name="Bassil N.M."/>
            <person name="Lloyd J.R."/>
        </authorList>
    </citation>
    <scope>NUCLEOTIDE SEQUENCE</scope>
    <source>
        <strain evidence="6">NB2006</strain>
    </source>
</reference>
<dbReference type="InterPro" id="IPR003593">
    <property type="entry name" value="AAA+_ATPase"/>
</dbReference>
<dbReference type="InterPro" id="IPR027417">
    <property type="entry name" value="P-loop_NTPase"/>
</dbReference>
<dbReference type="Proteomes" id="UP000180175">
    <property type="component" value="Chromosome"/>
</dbReference>
<name>A0A1S2LQE8_9BACI</name>
<keyword evidence="3 6" id="KW-0067">ATP-binding</keyword>
<dbReference type="AlphaFoldDB" id="A0A1S2LQE8"/>
<dbReference type="GO" id="GO:0005524">
    <property type="term" value="F:ATP binding"/>
    <property type="evidence" value="ECO:0007669"/>
    <property type="project" value="UniProtKB-KW"/>
</dbReference>
<dbReference type="CDD" id="cd03230">
    <property type="entry name" value="ABC_DR_subfamily_A"/>
    <property type="match status" value="1"/>
</dbReference>
<reference evidence="6 7" key="3">
    <citation type="journal article" date="2019" name="Int. J. Syst. Evol. Microbiol.">
        <title>Anaerobacillus isosaccharinicus sp. nov., an alkaliphilic bacterium which degrades isosaccharinic acid.</title>
        <authorList>
            <person name="Bassil N.M."/>
            <person name="Lloyd J.R."/>
        </authorList>
    </citation>
    <scope>NUCLEOTIDE SEQUENCE [LARGE SCALE GENOMIC DNA]</scope>
    <source>
        <strain evidence="6 7">NB2006</strain>
    </source>
</reference>
<keyword evidence="1" id="KW-0813">Transport</keyword>
<reference evidence="6 7" key="2">
    <citation type="journal article" date="2017" name="Genome Announc.">
        <title>Draft Genome Sequences of Four Alkaliphilic Bacteria Belonging to the Anaerobacillus Genus.</title>
        <authorList>
            <person name="Bassil N.M."/>
            <person name="Lloyd J.R."/>
        </authorList>
    </citation>
    <scope>NUCLEOTIDE SEQUENCE [LARGE SCALE GENOMIC DNA]</scope>
    <source>
        <strain evidence="6 7">NB2006</strain>
    </source>
</reference>
<sequence>MNNIMEVHNGRTNYKEFQLGPIDIDIPKGMITALIGRNGAGKTTLLKGMSGISPFQDGDVAYNGTKIDFLDPNIRTKMTYISNDLQMYSDFTVKQALNFISSLHKNWDHSWVKDMLIMFQIQPHHQIHELSKGMKMKFNLLLGLGHQPELVLLDEPTDGLDSISRQQFFDLLQGYIEKEQRSVVISTHYTKEVESICDYVIFMKNGATPLYGEVETLKESYKVFSLPPNETIPKTTAILSFVTSTVETKGIIQSDAVTSLPDYAIVKKPTLDDLFLFVVEKGEIA</sequence>
<dbReference type="PROSITE" id="PS50893">
    <property type="entry name" value="ABC_TRANSPORTER_2"/>
    <property type="match status" value="1"/>
</dbReference>
<evidence type="ECO:0000259" key="4">
    <source>
        <dbReference type="PROSITE" id="PS50893"/>
    </source>
</evidence>
<keyword evidence="2" id="KW-0547">Nucleotide-binding</keyword>
<dbReference type="InterPro" id="IPR051782">
    <property type="entry name" value="ABC_Transporter_VariousFunc"/>
</dbReference>
<dbReference type="PANTHER" id="PTHR42939:SF3">
    <property type="entry name" value="ABC TRANSPORTER ATP-BINDING COMPONENT"/>
    <property type="match status" value="1"/>
</dbReference>
<feature type="domain" description="ABC transporter" evidence="4">
    <location>
        <begin position="4"/>
        <end position="230"/>
    </location>
</feature>
<evidence type="ECO:0000256" key="1">
    <source>
        <dbReference type="ARBA" id="ARBA00022448"/>
    </source>
</evidence>
<gene>
    <name evidence="6" type="ORF">AWH56_022535</name>
    <name evidence="5" type="ORF">AWH56_12925</name>
</gene>
<keyword evidence="7" id="KW-1185">Reference proteome</keyword>
<evidence type="ECO:0000256" key="2">
    <source>
        <dbReference type="ARBA" id="ARBA00022741"/>
    </source>
</evidence>
<dbReference type="RefSeq" id="WP_071317503.1">
    <property type="nucleotide sequence ID" value="NZ_CP063356.2"/>
</dbReference>
<evidence type="ECO:0000313" key="6">
    <source>
        <dbReference type="EMBL" id="QOY35431.1"/>
    </source>
</evidence>
<dbReference type="OrthoDB" id="9804819at2"/>
<dbReference type="EMBL" id="LQXD01000111">
    <property type="protein sequence ID" value="OIJ14722.1"/>
    <property type="molecule type" value="Genomic_DNA"/>
</dbReference>
<accession>A0A1S2LQE8</accession>
<evidence type="ECO:0000256" key="3">
    <source>
        <dbReference type="ARBA" id="ARBA00022840"/>
    </source>
</evidence>
<dbReference type="SUPFAM" id="SSF52540">
    <property type="entry name" value="P-loop containing nucleoside triphosphate hydrolases"/>
    <property type="match status" value="1"/>
</dbReference>
<reference evidence="5 7" key="1">
    <citation type="submission" date="2016-10" db="EMBL/GenBank/DDBJ databases">
        <title>Draft genome sequences of four alkaliphilic bacteria belonging to the Anaerobacillus genus.</title>
        <authorList>
            <person name="Bassil N.M."/>
            <person name="Lloyd J.R."/>
        </authorList>
    </citation>
    <scope>NUCLEOTIDE SEQUENCE [LARGE SCALE GENOMIC DNA]</scope>
    <source>
        <strain evidence="5 7">NB2006</strain>
    </source>
</reference>
<proteinExistence type="predicted"/>
<evidence type="ECO:0000313" key="7">
    <source>
        <dbReference type="Proteomes" id="UP000180175"/>
    </source>
</evidence>